<protein>
    <submittedName>
        <fullName evidence="1">Uncharacterized protein</fullName>
    </submittedName>
</protein>
<name>A0A3L8A792_9BACE</name>
<gene>
    <name evidence="1" type="ORF">D7Y07_10320</name>
</gene>
<accession>A0A3L8A792</accession>
<dbReference type="Proteomes" id="UP000267159">
    <property type="component" value="Unassembled WGS sequence"/>
</dbReference>
<dbReference type="AlphaFoldDB" id="A0A3L8A792"/>
<sequence length="66" mass="7589">MVRKLGINFGKGNTYGSVTKQCYVTPLYREPLFQDISLLIKLKIAKTSCTLHFYPLTICYIINCRV</sequence>
<dbReference type="EMBL" id="RAZM01000028">
    <property type="protein sequence ID" value="RLT80045.1"/>
    <property type="molecule type" value="Genomic_DNA"/>
</dbReference>
<evidence type="ECO:0000313" key="1">
    <source>
        <dbReference type="EMBL" id="RLT80045.1"/>
    </source>
</evidence>
<evidence type="ECO:0000313" key="2">
    <source>
        <dbReference type="Proteomes" id="UP000267159"/>
    </source>
</evidence>
<comment type="caution">
    <text evidence="1">The sequence shown here is derived from an EMBL/GenBank/DDBJ whole genome shotgun (WGS) entry which is preliminary data.</text>
</comment>
<proteinExistence type="predicted"/>
<reference evidence="1 2" key="1">
    <citation type="submission" date="2018-09" db="EMBL/GenBank/DDBJ databases">
        <title>Murine metabolic-syndrome-specific gut microbial biobank.</title>
        <authorList>
            <person name="Liu C."/>
        </authorList>
    </citation>
    <scope>NUCLEOTIDE SEQUENCE [LARGE SCALE GENOMIC DNA]</scope>
    <source>
        <strain evidence="1 2">0.1X-D8-26</strain>
    </source>
</reference>
<organism evidence="1 2">
    <name type="scientific">Bacteroides acidifaciens</name>
    <dbReference type="NCBI Taxonomy" id="85831"/>
    <lineage>
        <taxon>Bacteria</taxon>
        <taxon>Pseudomonadati</taxon>
        <taxon>Bacteroidota</taxon>
        <taxon>Bacteroidia</taxon>
        <taxon>Bacteroidales</taxon>
        <taxon>Bacteroidaceae</taxon>
        <taxon>Bacteroides</taxon>
    </lineage>
</organism>